<dbReference type="AlphaFoldDB" id="A0A8H7IUE0"/>
<keyword evidence="2" id="KW-0472">Membrane</keyword>
<evidence type="ECO:0000256" key="1">
    <source>
        <dbReference type="SAM" id="MobiDB-lite"/>
    </source>
</evidence>
<feature type="transmembrane region" description="Helical" evidence="2">
    <location>
        <begin position="337"/>
        <end position="360"/>
    </location>
</feature>
<dbReference type="OrthoDB" id="3798900at2759"/>
<evidence type="ECO:0000313" key="3">
    <source>
        <dbReference type="EMBL" id="KAF9692329.1"/>
    </source>
</evidence>
<dbReference type="EMBL" id="RZGK01000018">
    <property type="protein sequence ID" value="KAF9692329.1"/>
    <property type="molecule type" value="Genomic_DNA"/>
</dbReference>
<feature type="compositionally biased region" description="Basic and acidic residues" evidence="1">
    <location>
        <begin position="42"/>
        <end position="64"/>
    </location>
</feature>
<feature type="compositionally biased region" description="Polar residues" evidence="1">
    <location>
        <begin position="216"/>
        <end position="239"/>
    </location>
</feature>
<protein>
    <submittedName>
        <fullName evidence="3">Uncharacterized protein</fullName>
    </submittedName>
</protein>
<sequence length="449" mass="46799">MLAPSRPKKPVLVLDHQAIHTSSLAASQVHDGQGGESLVEGDGVRRKQRREMMEGTNEMPRRGQDTPPPIPLAAPSASQAPAPQTVYTISFLPAPAATLIPDGGTRAGIEGLPGQNQNKPNLDGAKIEAETLPGVNQDTSNMGEPLNPGVQVNPKQPSAAPEITVNRPLPGQNQANPIMGEPAPLPVPSPLPPPLTVVQSPAPQPSSSRAPTPSSVLSTNTSTAPSDSRKSTQTSSAVLSSTATPLSVATFVTITRSNQGKEQAPVTTLSLTSAFPTPIISASVIPMDTATPQAIAVVQSISGMLSSATMVATATLTPAVLSSDQQDGGILHPTARILLIVFVILGALSILIAIVVCMMVRSHKRHSRAQKQAVISQNPYDASSDRIGVTTHISANSNDNPFLTTSEKAIIDRAASPNGTPDMNYSSSISDAITSFINKSRRLTYKISP</sequence>
<organism evidence="3 4">
    <name type="scientific">Ascochyta lentis</name>
    <dbReference type="NCBI Taxonomy" id="205686"/>
    <lineage>
        <taxon>Eukaryota</taxon>
        <taxon>Fungi</taxon>
        <taxon>Dikarya</taxon>
        <taxon>Ascomycota</taxon>
        <taxon>Pezizomycotina</taxon>
        <taxon>Dothideomycetes</taxon>
        <taxon>Pleosporomycetidae</taxon>
        <taxon>Pleosporales</taxon>
        <taxon>Pleosporineae</taxon>
        <taxon>Didymellaceae</taxon>
        <taxon>Ascochyta</taxon>
    </lineage>
</organism>
<keyword evidence="2" id="KW-1133">Transmembrane helix</keyword>
<name>A0A8H7IUE0_9PLEO</name>
<proteinExistence type="predicted"/>
<reference evidence="3" key="1">
    <citation type="submission" date="2018-12" db="EMBL/GenBank/DDBJ databases">
        <authorList>
            <person name="Syme R.A."/>
            <person name="Farfan-Caceres L."/>
            <person name="Lichtenzveig J."/>
        </authorList>
    </citation>
    <scope>NUCLEOTIDE SEQUENCE</scope>
    <source>
        <strain evidence="3">Al4</strain>
    </source>
</reference>
<feature type="compositionally biased region" description="Low complexity" evidence="1">
    <location>
        <begin position="196"/>
        <end position="215"/>
    </location>
</feature>
<evidence type="ECO:0000256" key="2">
    <source>
        <dbReference type="SAM" id="Phobius"/>
    </source>
</evidence>
<feature type="compositionally biased region" description="Pro residues" evidence="1">
    <location>
        <begin position="183"/>
        <end position="195"/>
    </location>
</feature>
<feature type="region of interest" description="Disordered" evidence="1">
    <location>
        <begin position="134"/>
        <end position="239"/>
    </location>
</feature>
<feature type="region of interest" description="Disordered" evidence="1">
    <location>
        <begin position="25"/>
        <end position="81"/>
    </location>
</feature>
<reference evidence="3" key="2">
    <citation type="submission" date="2020-09" db="EMBL/GenBank/DDBJ databases">
        <title>Reference genome assembly for Australian Ascochyta lentis isolate Al4.</title>
        <authorList>
            <person name="Lee R.C."/>
            <person name="Farfan-Caceres L.M."/>
            <person name="Debler J.W."/>
            <person name="Williams A.H."/>
            <person name="Henares B.M."/>
        </authorList>
    </citation>
    <scope>NUCLEOTIDE SEQUENCE</scope>
    <source>
        <strain evidence="3">Al4</strain>
    </source>
</reference>
<evidence type="ECO:0000313" key="4">
    <source>
        <dbReference type="Proteomes" id="UP000651452"/>
    </source>
</evidence>
<gene>
    <name evidence="3" type="ORF">EKO04_009604</name>
</gene>
<dbReference type="Proteomes" id="UP000651452">
    <property type="component" value="Unassembled WGS sequence"/>
</dbReference>
<accession>A0A8H7IUE0</accession>
<keyword evidence="4" id="KW-1185">Reference proteome</keyword>
<comment type="caution">
    <text evidence="3">The sequence shown here is derived from an EMBL/GenBank/DDBJ whole genome shotgun (WGS) entry which is preliminary data.</text>
</comment>
<keyword evidence="2" id="KW-0812">Transmembrane</keyword>